<keyword evidence="1" id="KW-0812">Transmembrane</keyword>
<feature type="transmembrane region" description="Helical" evidence="1">
    <location>
        <begin position="197"/>
        <end position="217"/>
    </location>
</feature>
<dbReference type="Pfam" id="PF01757">
    <property type="entry name" value="Acyl_transf_3"/>
    <property type="match status" value="1"/>
</dbReference>
<protein>
    <submittedName>
        <fullName evidence="3">Acyltransferase</fullName>
    </submittedName>
</protein>
<feature type="transmembrane region" description="Helical" evidence="1">
    <location>
        <begin position="26"/>
        <end position="51"/>
    </location>
</feature>
<feature type="transmembrane region" description="Helical" evidence="1">
    <location>
        <begin position="295"/>
        <end position="321"/>
    </location>
</feature>
<evidence type="ECO:0000313" key="4">
    <source>
        <dbReference type="Proteomes" id="UP000292935"/>
    </source>
</evidence>
<feature type="transmembrane region" description="Helical" evidence="1">
    <location>
        <begin position="333"/>
        <end position="355"/>
    </location>
</feature>
<reference evidence="3 4" key="1">
    <citation type="submission" date="2019-01" db="EMBL/GenBank/DDBJ databases">
        <authorList>
            <person name="Li J."/>
        </authorList>
    </citation>
    <scope>NUCLEOTIDE SEQUENCE [LARGE SCALE GENOMIC DNA]</scope>
    <source>
        <strain evidence="3 4">CCUG 35506</strain>
    </source>
</reference>
<proteinExistence type="predicted"/>
<evidence type="ECO:0000256" key="1">
    <source>
        <dbReference type="SAM" id="Phobius"/>
    </source>
</evidence>
<gene>
    <name evidence="3" type="ORF">ESP57_04070</name>
</gene>
<organism evidence="3 4">
    <name type="scientific">Agromyces fucosus</name>
    <dbReference type="NCBI Taxonomy" id="41985"/>
    <lineage>
        <taxon>Bacteria</taxon>
        <taxon>Bacillati</taxon>
        <taxon>Actinomycetota</taxon>
        <taxon>Actinomycetes</taxon>
        <taxon>Micrococcales</taxon>
        <taxon>Microbacteriaceae</taxon>
        <taxon>Agromyces</taxon>
    </lineage>
</organism>
<feature type="transmembrane region" description="Helical" evidence="1">
    <location>
        <begin position="71"/>
        <end position="90"/>
    </location>
</feature>
<evidence type="ECO:0000313" key="3">
    <source>
        <dbReference type="EMBL" id="RXZ50971.1"/>
    </source>
</evidence>
<dbReference type="Proteomes" id="UP000292935">
    <property type="component" value="Unassembled WGS sequence"/>
</dbReference>
<feature type="transmembrane region" description="Helical" evidence="1">
    <location>
        <begin position="262"/>
        <end position="283"/>
    </location>
</feature>
<feature type="transmembrane region" description="Helical" evidence="1">
    <location>
        <begin position="376"/>
        <end position="394"/>
    </location>
</feature>
<comment type="caution">
    <text evidence="3">The sequence shown here is derived from an EMBL/GenBank/DDBJ whole genome shotgun (WGS) entry which is preliminary data.</text>
</comment>
<accession>A0A4Q2JRN4</accession>
<dbReference type="InterPro" id="IPR002656">
    <property type="entry name" value="Acyl_transf_3_dom"/>
</dbReference>
<dbReference type="EMBL" id="SDPO01000001">
    <property type="protein sequence ID" value="RXZ50971.1"/>
    <property type="molecule type" value="Genomic_DNA"/>
</dbReference>
<dbReference type="GO" id="GO:0016747">
    <property type="term" value="F:acyltransferase activity, transferring groups other than amino-acyl groups"/>
    <property type="evidence" value="ECO:0007669"/>
    <property type="project" value="InterPro"/>
</dbReference>
<feature type="transmembrane region" description="Helical" evidence="1">
    <location>
        <begin position="111"/>
        <end position="131"/>
    </location>
</feature>
<feature type="transmembrane region" description="Helical" evidence="1">
    <location>
        <begin position="143"/>
        <end position="160"/>
    </location>
</feature>
<evidence type="ECO:0000259" key="2">
    <source>
        <dbReference type="Pfam" id="PF01757"/>
    </source>
</evidence>
<dbReference type="AlphaFoldDB" id="A0A4Q2JRN4"/>
<feature type="domain" description="Acyltransferase 3" evidence="2">
    <location>
        <begin position="21"/>
        <end position="357"/>
    </location>
</feature>
<keyword evidence="4" id="KW-1185">Reference proteome</keyword>
<keyword evidence="1" id="KW-1133">Transmembrane helix</keyword>
<sequence length="425" mass="45351">MSISLDSEVARAAIAKRDLVVDLARVACVLLVVVIHLLMIGVGIGADGAIIASRPLEAQPWFAAATWAGQIMPLFFALGGFTALTAWHSLERRGGDQVDFVRGRVLRLARPALPLFLFFSIALGTATLAGVDPALLDTVATGVGSPLWFLGAFLLAQSFAPTMVRLHEVAPARTMLVLFTGAVVVDAARIATGIDEIGLANLVFVWLFVQQLGFWYADGWFRARHPAQLVGLIVVAYAVLAGLVAAGWYSPDMLVNLNPPTVPLALLGIAQVSLLTLVHRPLAALMRGRRMQAGVFFLGARAMTIYLWHLPVIIAVAGLALLAPPLSPAPGSAAWWLTRIVVFVVVLALVLLVSMPLARFETAPTAVPDGFRRPDAASTWSAAALTLLPAFAVMQFFLDLPIALIGAGSLTIALWLLQSRRTRNA</sequence>
<dbReference type="RefSeq" id="WP_129230622.1">
    <property type="nucleotide sequence ID" value="NZ_SDPO01000001.1"/>
</dbReference>
<dbReference type="OrthoDB" id="8206682at2"/>
<feature type="transmembrane region" description="Helical" evidence="1">
    <location>
        <begin position="400"/>
        <end position="417"/>
    </location>
</feature>
<keyword evidence="3" id="KW-0808">Transferase</keyword>
<keyword evidence="3" id="KW-0012">Acyltransferase</keyword>
<feature type="transmembrane region" description="Helical" evidence="1">
    <location>
        <begin position="172"/>
        <end position="191"/>
    </location>
</feature>
<keyword evidence="1" id="KW-0472">Membrane</keyword>
<feature type="transmembrane region" description="Helical" evidence="1">
    <location>
        <begin position="229"/>
        <end position="250"/>
    </location>
</feature>
<name>A0A4Q2JRN4_9MICO</name>